<reference evidence="2" key="2">
    <citation type="submission" date="2023-02" db="EMBL/GenBank/DDBJ databases">
        <authorList>
            <person name="Swenson N.G."/>
            <person name="Wegrzyn J.L."/>
            <person name="Mcevoy S.L."/>
        </authorList>
    </citation>
    <scope>NUCLEOTIDE SEQUENCE</scope>
    <source>
        <strain evidence="2">91603</strain>
        <tissue evidence="2">Leaf</tissue>
    </source>
</reference>
<reference evidence="2" key="1">
    <citation type="journal article" date="2022" name="Plant J.">
        <title>Strategies of tolerance reflected in two North American maple genomes.</title>
        <authorList>
            <person name="McEvoy S.L."/>
            <person name="Sezen U.U."/>
            <person name="Trouern-Trend A."/>
            <person name="McMahon S.M."/>
            <person name="Schaberg P.G."/>
            <person name="Yang J."/>
            <person name="Wegrzyn J.L."/>
            <person name="Swenson N.G."/>
        </authorList>
    </citation>
    <scope>NUCLEOTIDE SEQUENCE</scope>
    <source>
        <strain evidence="2">91603</strain>
    </source>
</reference>
<organism evidence="2 3">
    <name type="scientific">Acer negundo</name>
    <name type="common">Box elder</name>
    <dbReference type="NCBI Taxonomy" id="4023"/>
    <lineage>
        <taxon>Eukaryota</taxon>
        <taxon>Viridiplantae</taxon>
        <taxon>Streptophyta</taxon>
        <taxon>Embryophyta</taxon>
        <taxon>Tracheophyta</taxon>
        <taxon>Spermatophyta</taxon>
        <taxon>Magnoliopsida</taxon>
        <taxon>eudicotyledons</taxon>
        <taxon>Gunneridae</taxon>
        <taxon>Pentapetalae</taxon>
        <taxon>rosids</taxon>
        <taxon>malvids</taxon>
        <taxon>Sapindales</taxon>
        <taxon>Sapindaceae</taxon>
        <taxon>Hippocastanoideae</taxon>
        <taxon>Acereae</taxon>
        <taxon>Acer</taxon>
    </lineage>
</organism>
<dbReference type="Proteomes" id="UP001064489">
    <property type="component" value="Chromosome 9"/>
</dbReference>
<feature type="compositionally biased region" description="Acidic residues" evidence="1">
    <location>
        <begin position="56"/>
        <end position="69"/>
    </location>
</feature>
<evidence type="ECO:0000313" key="2">
    <source>
        <dbReference type="EMBL" id="KAI9200040.1"/>
    </source>
</evidence>
<gene>
    <name evidence="2" type="ORF">LWI28_001821</name>
</gene>
<feature type="region of interest" description="Disordered" evidence="1">
    <location>
        <begin position="1"/>
        <end position="69"/>
    </location>
</feature>
<dbReference type="EMBL" id="JAJSOW010000001">
    <property type="protein sequence ID" value="KAI9200040.1"/>
    <property type="molecule type" value="Genomic_DNA"/>
</dbReference>
<comment type="caution">
    <text evidence="2">The sequence shown here is derived from an EMBL/GenBank/DDBJ whole genome shotgun (WGS) entry which is preliminary data.</text>
</comment>
<dbReference type="AlphaFoldDB" id="A0AAD5P543"/>
<feature type="compositionally biased region" description="Polar residues" evidence="1">
    <location>
        <begin position="35"/>
        <end position="44"/>
    </location>
</feature>
<proteinExistence type="predicted"/>
<keyword evidence="3" id="KW-1185">Reference proteome</keyword>
<evidence type="ECO:0000256" key="1">
    <source>
        <dbReference type="SAM" id="MobiDB-lite"/>
    </source>
</evidence>
<protein>
    <submittedName>
        <fullName evidence="2">Uncharacterized protein</fullName>
    </submittedName>
</protein>
<name>A0AAD5P543_ACENE</name>
<sequence>MSAVMSQGSNLVDLNGKGRKDHSDLHTCLWRNFPMRTTSNTESNLVIGVQKIKTQEEEDDDEPEPEPPP</sequence>
<accession>A0AAD5P543</accession>
<feature type="compositionally biased region" description="Basic and acidic residues" evidence="1">
    <location>
        <begin position="16"/>
        <end position="25"/>
    </location>
</feature>
<feature type="compositionally biased region" description="Polar residues" evidence="1">
    <location>
        <begin position="1"/>
        <end position="12"/>
    </location>
</feature>
<evidence type="ECO:0000313" key="3">
    <source>
        <dbReference type="Proteomes" id="UP001064489"/>
    </source>
</evidence>